<evidence type="ECO:0000313" key="2">
    <source>
        <dbReference type="EnsemblFungi" id="CEF77101"/>
    </source>
</evidence>
<accession>I1S8Y6</accession>
<dbReference type="InParanoid" id="I1S8Y6"/>
<evidence type="ECO:0000313" key="1">
    <source>
        <dbReference type="EMBL" id="CEF77101.1"/>
    </source>
</evidence>
<dbReference type="RefSeq" id="XP_011320038.1">
    <property type="nucleotide sequence ID" value="XM_011321736.1"/>
</dbReference>
<evidence type="ECO:0000313" key="3">
    <source>
        <dbReference type="Proteomes" id="UP000070720"/>
    </source>
</evidence>
<dbReference type="AlphaFoldDB" id="I1S8Y6"/>
<reference evidence="2" key="4">
    <citation type="submission" date="2017-01" db="UniProtKB">
        <authorList>
            <consortium name="EnsemblFungi"/>
        </authorList>
    </citation>
    <scope>IDENTIFICATION</scope>
    <source>
        <strain evidence="2">PH-1 / ATCC MYA-4620 / FGSC 9075 / NRRL 31084</strain>
    </source>
</reference>
<dbReference type="HOGENOM" id="CLU_2236832_0_0_1"/>
<dbReference type="KEGG" id="fgr:FGSG_13315"/>
<dbReference type="Proteomes" id="UP000070720">
    <property type="component" value="Chromosome 2"/>
</dbReference>
<protein>
    <submittedName>
        <fullName evidence="1">Chromosome 2, complete genome</fullName>
    </submittedName>
</protein>
<reference evidence="2 3" key="2">
    <citation type="journal article" date="2010" name="Nature">
        <title>Comparative genomics reveals mobile pathogenicity chromosomes in Fusarium.</title>
        <authorList>
            <person name="Ma L.J."/>
            <person name="van der Does H.C."/>
            <person name="Borkovich K.A."/>
            <person name="Coleman J.J."/>
            <person name="Daboussi M.J."/>
            <person name="Di Pietro A."/>
            <person name="Dufresne M."/>
            <person name="Freitag M."/>
            <person name="Grabherr M."/>
            <person name="Henrissat B."/>
            <person name="Houterman P.M."/>
            <person name="Kang S."/>
            <person name="Shim W.B."/>
            <person name="Woloshuk C."/>
            <person name="Xie X."/>
            <person name="Xu J.R."/>
            <person name="Antoniw J."/>
            <person name="Baker S.E."/>
            <person name="Bluhm B.H."/>
            <person name="Breakspear A."/>
            <person name="Brown D.W."/>
            <person name="Butchko R.A."/>
            <person name="Chapman S."/>
            <person name="Coulson R."/>
            <person name="Coutinho P.M."/>
            <person name="Danchin E.G."/>
            <person name="Diener A."/>
            <person name="Gale L.R."/>
            <person name="Gardiner D.M."/>
            <person name="Goff S."/>
            <person name="Hammond-Kosack K.E."/>
            <person name="Hilburn K."/>
            <person name="Hua-Van A."/>
            <person name="Jonkers W."/>
            <person name="Kazan K."/>
            <person name="Kodira C.D."/>
            <person name="Koehrsen M."/>
            <person name="Kumar L."/>
            <person name="Lee Y.H."/>
            <person name="Li L."/>
            <person name="Manners J.M."/>
            <person name="Miranda-Saavedra D."/>
            <person name="Mukherjee M."/>
            <person name="Park G."/>
            <person name="Park J."/>
            <person name="Park S.Y."/>
            <person name="Proctor R.H."/>
            <person name="Regev A."/>
            <person name="Ruiz-Roldan M.C."/>
            <person name="Sain D."/>
            <person name="Sakthikumar S."/>
            <person name="Sykes S."/>
            <person name="Schwartz D.C."/>
            <person name="Turgeon B.G."/>
            <person name="Wapinski I."/>
            <person name="Yoder O."/>
            <person name="Young S."/>
            <person name="Zeng Q."/>
            <person name="Zhou S."/>
            <person name="Galagan J."/>
            <person name="Cuomo C.A."/>
            <person name="Kistler H.C."/>
            <person name="Rep M."/>
        </authorList>
    </citation>
    <scope>GENOME REANNOTATION</scope>
    <source>
        <strain evidence="3">ATCC MYA-4620 / CBS 123657 / FGSC 9075 / NRRL 31084 / PH-1</strain>
        <strain evidence="2">PH-1 / ATCC MYA-4620 / FGSC 9075 / NRRL 31084</strain>
    </source>
</reference>
<dbReference type="EMBL" id="HG970333">
    <property type="protein sequence ID" value="CEF77101.1"/>
    <property type="molecule type" value="Genomic_DNA"/>
</dbReference>
<keyword evidence="3" id="KW-1185">Reference proteome</keyword>
<accession>A0A098DGM1</accession>
<gene>
    <name evidence="1" type="ORF">FGRAMPH1_01T10597</name>
</gene>
<reference evidence="2 3" key="1">
    <citation type="journal article" date="2007" name="Science">
        <title>The Fusarium graminearum genome reveals a link between localized polymorphism and pathogen specialization.</title>
        <authorList>
            <person name="Cuomo C.A."/>
            <person name="Gueldener U."/>
            <person name="Xu J.-R."/>
            <person name="Trail F."/>
            <person name="Turgeon B.G."/>
            <person name="Di Pietro A."/>
            <person name="Walton J.D."/>
            <person name="Ma L.-J."/>
            <person name="Baker S.E."/>
            <person name="Rep M."/>
            <person name="Adam G."/>
            <person name="Antoniw J."/>
            <person name="Baldwin T."/>
            <person name="Calvo S.E."/>
            <person name="Chang Y.-L."/>
            <person name="DeCaprio D."/>
            <person name="Gale L.R."/>
            <person name="Gnerre S."/>
            <person name="Goswami R.S."/>
            <person name="Hammond-Kosack K."/>
            <person name="Harris L.J."/>
            <person name="Hilburn K."/>
            <person name="Kennell J.C."/>
            <person name="Kroken S."/>
            <person name="Magnuson J.K."/>
            <person name="Mannhaupt G."/>
            <person name="Mauceli E.W."/>
            <person name="Mewes H.-W."/>
            <person name="Mitterbauer R."/>
            <person name="Muehlbauer G."/>
            <person name="Muensterkoetter M."/>
            <person name="Nelson D."/>
            <person name="O'Donnell K."/>
            <person name="Ouellet T."/>
            <person name="Qi W."/>
            <person name="Quesneville H."/>
            <person name="Roncero M.I.G."/>
            <person name="Seong K.-Y."/>
            <person name="Tetko I.V."/>
            <person name="Urban M."/>
            <person name="Waalwijk C."/>
            <person name="Ward T.J."/>
            <person name="Yao J."/>
            <person name="Birren B.W."/>
            <person name="Kistler H.C."/>
        </authorList>
    </citation>
    <scope>NUCLEOTIDE SEQUENCE [LARGE SCALE GENOMIC DNA]</scope>
    <source>
        <strain evidence="3">ATCC MYA-4620 / CBS 123657 / FGSC 9075 / NRRL 31084 / PH-1</strain>
        <strain evidence="2">PH-1 / ATCC MYA-4620 / FGSC 9075 / NRRL 31084</strain>
    </source>
</reference>
<proteinExistence type="predicted"/>
<reference evidence="1 3" key="3">
    <citation type="journal article" date="2015" name="BMC Genomics">
        <title>The completed genome sequence of the pathogenic ascomycete fungus Fusarium graminearum.</title>
        <authorList>
            <person name="King R."/>
            <person name="Urban M."/>
            <person name="Hammond-Kosack M.C."/>
            <person name="Hassani-Pak K."/>
            <person name="Hammond-Kosack K.E."/>
        </authorList>
    </citation>
    <scope>NUCLEOTIDE SEQUENCE [LARGE SCALE GENOMIC DNA]</scope>
    <source>
        <strain evidence="3">ATCC MYA-4620 / CBS 123657 / FGSC 9075 / NRRL 31084 / PH-1</strain>
        <strain evidence="1">PH-1</strain>
    </source>
</reference>
<organism evidence="1 3">
    <name type="scientific">Gibberella zeae (strain ATCC MYA-4620 / CBS 123657 / FGSC 9075 / NRRL 31084 / PH-1)</name>
    <name type="common">Wheat head blight fungus</name>
    <name type="synonym">Fusarium graminearum</name>
    <dbReference type="NCBI Taxonomy" id="229533"/>
    <lineage>
        <taxon>Eukaryota</taxon>
        <taxon>Fungi</taxon>
        <taxon>Dikarya</taxon>
        <taxon>Ascomycota</taxon>
        <taxon>Pezizomycotina</taxon>
        <taxon>Sordariomycetes</taxon>
        <taxon>Hypocreomycetidae</taxon>
        <taxon>Hypocreales</taxon>
        <taxon>Nectriaceae</taxon>
        <taxon>Fusarium</taxon>
    </lineage>
</organism>
<name>I1S8Y6_GIBZE</name>
<dbReference type="EnsemblFungi" id="CEF77101">
    <property type="protein sequence ID" value="CEF77101"/>
    <property type="gene ID" value="FGRRES_13315"/>
</dbReference>
<sequence>MLGSASFLPCFYFAPDIVSPLDPGAPLHHNNGHASDSPLLSLTDPTDIAMSSLTPVYPELCRLQPPVQVLYQGQTPDQIIRPMQSAENLLPARCVRSSRKQMCRS</sequence>
<dbReference type="VEuPathDB" id="FungiDB:FGRAMPH1_01G10597"/>